<dbReference type="GO" id="GO:0005886">
    <property type="term" value="C:plasma membrane"/>
    <property type="evidence" value="ECO:0007669"/>
    <property type="project" value="UniProtKB-SubCell"/>
</dbReference>
<dbReference type="FunCoup" id="K9U440">
    <property type="interactions" value="161"/>
</dbReference>
<keyword evidence="4 7" id="KW-0812">Transmembrane</keyword>
<dbReference type="Proteomes" id="UP000010384">
    <property type="component" value="Chromosome"/>
</dbReference>
<dbReference type="InterPro" id="IPR001991">
    <property type="entry name" value="Na-dicarboxylate_symporter"/>
</dbReference>
<evidence type="ECO:0000256" key="1">
    <source>
        <dbReference type="ARBA" id="ARBA00004651"/>
    </source>
</evidence>
<dbReference type="HOGENOM" id="CLU_019375_7_1_3"/>
<dbReference type="eggNOG" id="COG1301">
    <property type="taxonomic scope" value="Bacteria"/>
</dbReference>
<evidence type="ECO:0000313" key="8">
    <source>
        <dbReference type="EMBL" id="AFY89842.1"/>
    </source>
</evidence>
<dbReference type="SUPFAM" id="SSF118215">
    <property type="entry name" value="Proton glutamate symport protein"/>
    <property type="match status" value="1"/>
</dbReference>
<dbReference type="InterPro" id="IPR036458">
    <property type="entry name" value="Na:dicarbo_symporter_sf"/>
</dbReference>
<evidence type="ECO:0000256" key="3">
    <source>
        <dbReference type="ARBA" id="ARBA00022475"/>
    </source>
</evidence>
<dbReference type="PRINTS" id="PR00173">
    <property type="entry name" value="EDTRNSPORT"/>
</dbReference>
<dbReference type="Gene3D" id="1.10.3860.10">
    <property type="entry name" value="Sodium:dicarboxylate symporter"/>
    <property type="match status" value="1"/>
</dbReference>
<dbReference type="STRING" id="251229.Chro_4448"/>
<keyword evidence="6 7" id="KW-0472">Membrane</keyword>
<gene>
    <name evidence="8" type="ORF">Chro_4448</name>
</gene>
<feature type="transmembrane region" description="Helical" evidence="7">
    <location>
        <begin position="45"/>
        <end position="64"/>
    </location>
</feature>
<evidence type="ECO:0000256" key="2">
    <source>
        <dbReference type="ARBA" id="ARBA00022448"/>
    </source>
</evidence>
<evidence type="ECO:0000256" key="7">
    <source>
        <dbReference type="SAM" id="Phobius"/>
    </source>
</evidence>
<reference evidence="8 9" key="1">
    <citation type="submission" date="2012-06" db="EMBL/GenBank/DDBJ databases">
        <title>Finished chromosome of genome of Chroococcidiopsis thermalis PCC 7203.</title>
        <authorList>
            <consortium name="US DOE Joint Genome Institute"/>
            <person name="Gugger M."/>
            <person name="Coursin T."/>
            <person name="Rippka R."/>
            <person name="Tandeau De Marsac N."/>
            <person name="Huntemann M."/>
            <person name="Wei C.-L."/>
            <person name="Han J."/>
            <person name="Detter J.C."/>
            <person name="Han C."/>
            <person name="Tapia R."/>
            <person name="Davenport K."/>
            <person name="Daligault H."/>
            <person name="Erkkila T."/>
            <person name="Gu W."/>
            <person name="Munk A.C.C."/>
            <person name="Teshima H."/>
            <person name="Xu Y."/>
            <person name="Chain P."/>
            <person name="Chen A."/>
            <person name="Krypides N."/>
            <person name="Mavromatis K."/>
            <person name="Markowitz V."/>
            <person name="Szeto E."/>
            <person name="Ivanova N."/>
            <person name="Mikhailova N."/>
            <person name="Ovchinnikova G."/>
            <person name="Pagani I."/>
            <person name="Pati A."/>
            <person name="Goodwin L."/>
            <person name="Peters L."/>
            <person name="Pitluck S."/>
            <person name="Woyke T."/>
            <person name="Kerfeld C."/>
        </authorList>
    </citation>
    <scope>NUCLEOTIDE SEQUENCE [LARGE SCALE GENOMIC DNA]</scope>
    <source>
        <strain evidence="8 9">PCC 7203</strain>
    </source>
</reference>
<dbReference type="GO" id="GO:0006835">
    <property type="term" value="P:dicarboxylic acid transport"/>
    <property type="evidence" value="ECO:0007669"/>
    <property type="project" value="TreeGrafter"/>
</dbReference>
<sequence>MKISTLILAALGLGIAFGILLIYGFPEAIAFLDYYLLSPLGEAFLRLIQFVVVPIVFSSLILGLTRIQNATQVGRYTLKLISSYVVTSAIAVGLGIFLAIVLKPGVGVTGFQIAEVTQMTQKQSLIDWLVSLIPVNPLEALSTGNLLQTIFSAALIGVAIQLVGDRATNFVSLIESVYFIFEKILSLILYTAPIGVFALISSAIATQGLELIVKLFVYVIGLCIGSIIMIGFYALVLFILKAKPIHFFQCFFPTLSLAFGTASSNAALPIALQNAQENYGMREDIASFAIPLGTALKRDGSAILQGFNALFIAQLYQIPLTPSLMLAIALSTFLVSFSTAGVPGAGIIMMTTVLSAAGLPVEGVALVAGVDRLTDGLKTVLNVVSNTVNAVILSHWESSSVEPTTEH</sequence>
<dbReference type="GO" id="GO:0015293">
    <property type="term" value="F:symporter activity"/>
    <property type="evidence" value="ECO:0007669"/>
    <property type="project" value="UniProtKB-KW"/>
</dbReference>
<dbReference type="OrthoDB" id="9768885at2"/>
<keyword evidence="3" id="KW-1003">Cell membrane</keyword>
<comment type="subcellular location">
    <subcellularLocation>
        <location evidence="1">Cell membrane</location>
        <topology evidence="1">Multi-pass membrane protein</topology>
    </subcellularLocation>
</comment>
<dbReference type="PANTHER" id="PTHR42865:SF7">
    <property type="entry name" value="PROTON_GLUTAMATE-ASPARTATE SYMPORTER"/>
    <property type="match status" value="1"/>
</dbReference>
<feature type="transmembrane region" description="Helical" evidence="7">
    <location>
        <begin position="216"/>
        <end position="240"/>
    </location>
</feature>
<feature type="transmembrane region" description="Helical" evidence="7">
    <location>
        <begin position="146"/>
        <end position="163"/>
    </location>
</feature>
<dbReference type="PANTHER" id="PTHR42865">
    <property type="entry name" value="PROTON/GLUTAMATE-ASPARTATE SYMPORTER"/>
    <property type="match status" value="1"/>
</dbReference>
<evidence type="ECO:0000256" key="5">
    <source>
        <dbReference type="ARBA" id="ARBA00022989"/>
    </source>
</evidence>
<dbReference type="RefSeq" id="WP_015156382.1">
    <property type="nucleotide sequence ID" value="NC_019695.1"/>
</dbReference>
<name>K9U440_CHRTP</name>
<dbReference type="Pfam" id="PF00375">
    <property type="entry name" value="SDF"/>
    <property type="match status" value="1"/>
</dbReference>
<dbReference type="EMBL" id="CP003597">
    <property type="protein sequence ID" value="AFY89842.1"/>
    <property type="molecule type" value="Genomic_DNA"/>
</dbReference>
<evidence type="ECO:0000256" key="6">
    <source>
        <dbReference type="ARBA" id="ARBA00023136"/>
    </source>
</evidence>
<proteinExistence type="predicted"/>
<keyword evidence="5 7" id="KW-1133">Transmembrane helix</keyword>
<feature type="transmembrane region" description="Helical" evidence="7">
    <location>
        <begin position="76"/>
        <end position="102"/>
    </location>
</feature>
<protein>
    <submittedName>
        <fullName evidence="8">Sodium:dicarboxylate symporter</fullName>
    </submittedName>
</protein>
<evidence type="ECO:0000313" key="9">
    <source>
        <dbReference type="Proteomes" id="UP000010384"/>
    </source>
</evidence>
<dbReference type="PATRIC" id="fig|251229.3.peg.5199"/>
<accession>K9U440</accession>
<feature type="transmembrane region" description="Helical" evidence="7">
    <location>
        <begin position="324"/>
        <end position="348"/>
    </location>
</feature>
<dbReference type="KEGG" id="cthe:Chro_4448"/>
<dbReference type="AlphaFoldDB" id="K9U440"/>
<keyword evidence="2" id="KW-0813">Transport</keyword>
<dbReference type="InParanoid" id="K9U440"/>
<keyword evidence="9" id="KW-1185">Reference proteome</keyword>
<feature type="transmembrane region" description="Helical" evidence="7">
    <location>
        <begin position="184"/>
        <end position="204"/>
    </location>
</feature>
<feature type="transmembrane region" description="Helical" evidence="7">
    <location>
        <begin position="7"/>
        <end position="25"/>
    </location>
</feature>
<evidence type="ECO:0000256" key="4">
    <source>
        <dbReference type="ARBA" id="ARBA00022692"/>
    </source>
</evidence>
<organism evidence="8 9">
    <name type="scientific">Chroococcidiopsis thermalis (strain PCC 7203)</name>
    <dbReference type="NCBI Taxonomy" id="251229"/>
    <lineage>
        <taxon>Bacteria</taxon>
        <taxon>Bacillati</taxon>
        <taxon>Cyanobacteriota</taxon>
        <taxon>Cyanophyceae</taxon>
        <taxon>Chroococcidiopsidales</taxon>
        <taxon>Chroococcidiopsidaceae</taxon>
        <taxon>Chroococcidiopsis</taxon>
    </lineage>
</organism>